<dbReference type="Pfam" id="PF01408">
    <property type="entry name" value="GFO_IDH_MocA"/>
    <property type="match status" value="1"/>
</dbReference>
<keyword evidence="1" id="KW-0520">NAD</keyword>
<sequence>MSESSPGTTLKVAIIGTGAIFRNHLEAYRALGNVEIVAVCDVNKELAVRTAQEHCIPRAFGSVAELLSAANDTTDLGRIDVVSVCTPHPTHEAVVTEVAEAGVHVLCEKPLAISLESSQRMVDVCRRNEVKLGVLFQRRFWPAAQRIKALIDDGTIGQPILGHVSVMLHRDPSYYSATPWRGSWDTDGGGVLMTQGIHYIDLLLWLMGDVVEVHGHINTFVHQAHMETEDSATATLRFASGAMATVQASTAVTPGLGVQIRITGTTGASVQLTEFPEGTEGRIDMFGTGTTLETEPTWPADANPNTPLSEINAALVPFHKLQVADFVNAVLTDTEPAVTGEEATKALGVLLAIYESSETGKPVKLSL</sequence>
<evidence type="ECO:0000313" key="4">
    <source>
        <dbReference type="EMBL" id="OAV51168.1"/>
    </source>
</evidence>
<evidence type="ECO:0000313" key="5">
    <source>
        <dbReference type="Proteomes" id="UP000078292"/>
    </source>
</evidence>
<protein>
    <submittedName>
        <fullName evidence="4">Oxidoreductase</fullName>
    </submittedName>
</protein>
<dbReference type="Gene3D" id="3.30.360.10">
    <property type="entry name" value="Dihydrodipicolinate Reductase, domain 2"/>
    <property type="match status" value="1"/>
</dbReference>
<dbReference type="STRING" id="1837282.A6F49_02335"/>
<gene>
    <name evidence="4" type="ORF">A6F49_02335</name>
</gene>
<dbReference type="EMBL" id="LXEY01000117">
    <property type="protein sequence ID" value="OAV51168.1"/>
    <property type="molecule type" value="Genomic_DNA"/>
</dbReference>
<evidence type="ECO:0000256" key="1">
    <source>
        <dbReference type="ARBA" id="ARBA00023027"/>
    </source>
</evidence>
<feature type="domain" description="Gfo/Idh/MocA-like oxidoreductase N-terminal" evidence="2">
    <location>
        <begin position="10"/>
        <end position="134"/>
    </location>
</feature>
<dbReference type="Proteomes" id="UP000078292">
    <property type="component" value="Unassembled WGS sequence"/>
</dbReference>
<dbReference type="PANTHER" id="PTHR43249">
    <property type="entry name" value="UDP-N-ACETYL-2-AMINO-2-DEOXY-D-GLUCURONATE OXIDASE"/>
    <property type="match status" value="1"/>
</dbReference>
<name>A0A1B7LUN3_9MICC</name>
<proteinExistence type="predicted"/>
<accession>A0A1B7LUN3</accession>
<evidence type="ECO:0000259" key="3">
    <source>
        <dbReference type="Pfam" id="PF22725"/>
    </source>
</evidence>
<keyword evidence="5" id="KW-1185">Reference proteome</keyword>
<dbReference type="RefSeq" id="WP_043055836.1">
    <property type="nucleotide sequence ID" value="NZ_LXEY01000117.1"/>
</dbReference>
<dbReference type="Gene3D" id="3.40.50.720">
    <property type="entry name" value="NAD(P)-binding Rossmann-like Domain"/>
    <property type="match status" value="1"/>
</dbReference>
<feature type="domain" description="GFO/IDH/MocA-like oxidoreductase" evidence="3">
    <location>
        <begin position="145"/>
        <end position="268"/>
    </location>
</feature>
<dbReference type="SUPFAM" id="SSF55347">
    <property type="entry name" value="Glyceraldehyde-3-phosphate dehydrogenase-like, C-terminal domain"/>
    <property type="match status" value="1"/>
</dbReference>
<reference evidence="4 5" key="1">
    <citation type="submission" date="2016-04" db="EMBL/GenBank/DDBJ databases">
        <title>First whole genome shotgun sequence of the bacterium Enteractinococcus sp. strain UASWS1574.</title>
        <authorList>
            <person name="Crovadore J."/>
            <person name="Chablais R."/>
            <person name="Lefort F."/>
        </authorList>
    </citation>
    <scope>NUCLEOTIDE SEQUENCE [LARGE SCALE GENOMIC DNA]</scope>
    <source>
        <strain evidence="4 5">UASWS1574</strain>
    </source>
</reference>
<dbReference type="InterPro" id="IPR000683">
    <property type="entry name" value="Gfo/Idh/MocA-like_OxRdtase_N"/>
</dbReference>
<dbReference type="GO" id="GO:0000166">
    <property type="term" value="F:nucleotide binding"/>
    <property type="evidence" value="ECO:0007669"/>
    <property type="project" value="InterPro"/>
</dbReference>
<dbReference type="AlphaFoldDB" id="A0A1B7LUN3"/>
<comment type="caution">
    <text evidence="4">The sequence shown here is derived from an EMBL/GenBank/DDBJ whole genome shotgun (WGS) entry which is preliminary data.</text>
</comment>
<dbReference type="InterPro" id="IPR036291">
    <property type="entry name" value="NAD(P)-bd_dom_sf"/>
</dbReference>
<dbReference type="InterPro" id="IPR052515">
    <property type="entry name" value="Gfo/Idh/MocA_Oxidoreductase"/>
</dbReference>
<organism evidence="4 5">
    <name type="scientific">Enteractinococcus helveticum</name>
    <dbReference type="NCBI Taxonomy" id="1837282"/>
    <lineage>
        <taxon>Bacteria</taxon>
        <taxon>Bacillati</taxon>
        <taxon>Actinomycetota</taxon>
        <taxon>Actinomycetes</taxon>
        <taxon>Micrococcales</taxon>
        <taxon>Micrococcaceae</taxon>
    </lineage>
</organism>
<dbReference type="SUPFAM" id="SSF51735">
    <property type="entry name" value="NAD(P)-binding Rossmann-fold domains"/>
    <property type="match status" value="1"/>
</dbReference>
<dbReference type="InterPro" id="IPR055170">
    <property type="entry name" value="GFO_IDH_MocA-like_dom"/>
</dbReference>
<dbReference type="OrthoDB" id="9815825at2"/>
<dbReference type="PANTHER" id="PTHR43249:SF1">
    <property type="entry name" value="D-GLUCOSIDE 3-DEHYDROGENASE"/>
    <property type="match status" value="1"/>
</dbReference>
<dbReference type="Pfam" id="PF22725">
    <property type="entry name" value="GFO_IDH_MocA_C3"/>
    <property type="match status" value="1"/>
</dbReference>
<evidence type="ECO:0000259" key="2">
    <source>
        <dbReference type="Pfam" id="PF01408"/>
    </source>
</evidence>